<protein>
    <recommendedName>
        <fullName evidence="1">DUF4397 domain-containing protein</fullName>
    </recommendedName>
</protein>
<keyword evidence="3" id="KW-1185">Reference proteome</keyword>
<name>A0A4Q0SY10_9BACT</name>
<feature type="domain" description="DUF4397" evidence="1">
    <location>
        <begin position="2"/>
        <end position="113"/>
    </location>
</feature>
<reference evidence="2 3" key="1">
    <citation type="submission" date="2018-11" db="EMBL/GenBank/DDBJ databases">
        <authorList>
            <person name="Mardanov A.V."/>
            <person name="Ravin N.V."/>
            <person name="Dedysh S.N."/>
        </authorList>
    </citation>
    <scope>NUCLEOTIDE SEQUENCE [LARGE SCALE GENOMIC DNA]</scope>
    <source>
        <strain evidence="2 3">AF10</strain>
    </source>
</reference>
<dbReference type="InterPro" id="IPR025510">
    <property type="entry name" value="DUF4397"/>
</dbReference>
<sequence length="209" mass="21269">MRIIDASPDAPAVDIYQGSNPVAYNLGFGTATSYIPISPGLYDFTADTTGTRQVLTTARATFATGGQYTVLISNIAASLQEIVIKDQGASAPSGNVSLRFLDEGTATGAVDVYLVPSGSAITAVSPLVTGFTFGTNSGYLNVPAGAYKVVIYPTGSVPTATSVGSYTGSLVTYSSGAARTLIILDSKLLASPAAQIITVSDYDSPSATS</sequence>
<comment type="caution">
    <text evidence="2">The sequence shown here is derived from an EMBL/GenBank/DDBJ whole genome shotgun (WGS) entry which is preliminary data.</text>
</comment>
<organism evidence="2 3">
    <name type="scientific">Granulicella sibirica</name>
    <dbReference type="NCBI Taxonomy" id="2479048"/>
    <lineage>
        <taxon>Bacteria</taxon>
        <taxon>Pseudomonadati</taxon>
        <taxon>Acidobacteriota</taxon>
        <taxon>Terriglobia</taxon>
        <taxon>Terriglobales</taxon>
        <taxon>Acidobacteriaceae</taxon>
        <taxon>Granulicella</taxon>
    </lineage>
</organism>
<dbReference type="Proteomes" id="UP000289437">
    <property type="component" value="Unassembled WGS sequence"/>
</dbReference>
<gene>
    <name evidence="2" type="ORF">GRAN_3974</name>
</gene>
<accession>A0A4Q0SY10</accession>
<evidence type="ECO:0000259" key="1">
    <source>
        <dbReference type="Pfam" id="PF14344"/>
    </source>
</evidence>
<reference evidence="3" key="2">
    <citation type="submission" date="2019-02" db="EMBL/GenBank/DDBJ databases">
        <title>Granulicella sibirica sp. nov., a psychrotolerant acidobacterium isolated from an organic soil layer in forested tundra, West Siberia.</title>
        <authorList>
            <person name="Oshkin I.Y."/>
            <person name="Kulichevskaya I.S."/>
            <person name="Rijpstra W.I.C."/>
            <person name="Sinninghe Damste J.S."/>
            <person name="Rakitin A.L."/>
            <person name="Ravin N.V."/>
            <person name="Dedysh S.N."/>
        </authorList>
    </citation>
    <scope>NUCLEOTIDE SEQUENCE [LARGE SCALE GENOMIC DNA]</scope>
    <source>
        <strain evidence="3">AF10</strain>
    </source>
</reference>
<dbReference type="AlphaFoldDB" id="A0A4Q0SY10"/>
<dbReference type="EMBL" id="RDSM01000003">
    <property type="protein sequence ID" value="RXH54870.1"/>
    <property type="molecule type" value="Genomic_DNA"/>
</dbReference>
<proteinExistence type="predicted"/>
<evidence type="ECO:0000313" key="3">
    <source>
        <dbReference type="Proteomes" id="UP000289437"/>
    </source>
</evidence>
<dbReference type="Pfam" id="PF14344">
    <property type="entry name" value="DUF4397"/>
    <property type="match status" value="1"/>
</dbReference>
<evidence type="ECO:0000313" key="2">
    <source>
        <dbReference type="EMBL" id="RXH54870.1"/>
    </source>
</evidence>